<reference evidence="8" key="2">
    <citation type="journal article" date="2021" name="Microbiol. Resour. Announc.">
        <title>Complete Genome Sequence of Polycladomyces abyssicola JIR-001T, Isolated from Hemipelagic Sediment in Deep Seawater.</title>
        <authorList>
            <person name="Tsubouchi T."/>
            <person name="Kaneko Y."/>
        </authorList>
    </citation>
    <scope>NUCLEOTIDE SEQUENCE</scope>
    <source>
        <strain evidence="8">JIR-001</strain>
    </source>
</reference>
<evidence type="ECO:0000256" key="3">
    <source>
        <dbReference type="ARBA" id="ARBA00022553"/>
    </source>
</evidence>
<dbReference type="CDD" id="cd00211">
    <property type="entry name" value="PTS_IIA_fru"/>
    <property type="match status" value="1"/>
</dbReference>
<evidence type="ECO:0000256" key="5">
    <source>
        <dbReference type="ARBA" id="ARBA00022679"/>
    </source>
</evidence>
<dbReference type="InterPro" id="IPR002178">
    <property type="entry name" value="PTS_EIIA_type-2_dom"/>
</dbReference>
<dbReference type="InterPro" id="IPR051541">
    <property type="entry name" value="PTS_SugarTrans_NitroReg"/>
</dbReference>
<evidence type="ECO:0000256" key="4">
    <source>
        <dbReference type="ARBA" id="ARBA00022597"/>
    </source>
</evidence>
<dbReference type="GO" id="GO:0009401">
    <property type="term" value="P:phosphoenolpyruvate-dependent sugar phosphotransferase system"/>
    <property type="evidence" value="ECO:0007669"/>
    <property type="project" value="UniProtKB-KW"/>
</dbReference>
<keyword evidence="4" id="KW-0762">Sugar transport</keyword>
<dbReference type="FunFam" id="3.40.930.10:FF:000009">
    <property type="entry name" value="PTS system, fructose specific IIABC component"/>
    <property type="match status" value="1"/>
</dbReference>
<sequence length="149" mass="16567">MNMAQLITEDLINLQLNGCHKEEVLDEMIQMLDRAGVLIDASRFREAVIEREKQGHTGIGFGIAIPHGKSDAVKTPRVAFGMKKEGLVWDSSGEKVQLVFLIAVPEKQAGNEHLQILRLLAQKLIDEKFRNALQEVATKEKALQLLAAV</sequence>
<comment type="subcellular location">
    <subcellularLocation>
        <location evidence="1">Cytoplasm</location>
    </subcellularLocation>
</comment>
<evidence type="ECO:0000313" key="8">
    <source>
        <dbReference type="EMBL" id="BCU81076.1"/>
    </source>
</evidence>
<dbReference type="GO" id="GO:0005737">
    <property type="term" value="C:cytoplasm"/>
    <property type="evidence" value="ECO:0007669"/>
    <property type="project" value="UniProtKB-SubCell"/>
</dbReference>
<dbReference type="Gene3D" id="3.40.930.10">
    <property type="entry name" value="Mannitol-specific EII, Chain A"/>
    <property type="match status" value="1"/>
</dbReference>
<evidence type="ECO:0000313" key="9">
    <source>
        <dbReference type="Proteomes" id="UP000677436"/>
    </source>
</evidence>
<reference evidence="8" key="1">
    <citation type="journal article" date="2013" name="Int. J. Syst. Evol. Microbiol.">
        <title>Polycladomyces abyssicola gen. nov., sp. nov., a thermophilic filamentous bacterium isolated from hemipelagic sediment.</title>
        <authorList>
            <person name="Tsubouchi T."/>
            <person name="Shimane Y."/>
            <person name="Mori K."/>
            <person name="Usui K."/>
            <person name="Hiraki T."/>
            <person name="Tame A."/>
            <person name="Uematsu K."/>
            <person name="Maruyama T."/>
            <person name="Hatada Y."/>
        </authorList>
    </citation>
    <scope>NUCLEOTIDE SEQUENCE</scope>
    <source>
        <strain evidence="8">JIR-001</strain>
    </source>
</reference>
<dbReference type="Pfam" id="PF00359">
    <property type="entry name" value="PTS_EIIA_2"/>
    <property type="match status" value="1"/>
</dbReference>
<keyword evidence="6" id="KW-0598">Phosphotransferase system</keyword>
<dbReference type="PROSITE" id="PS51094">
    <property type="entry name" value="PTS_EIIA_TYPE_2"/>
    <property type="match status" value="1"/>
</dbReference>
<dbReference type="PANTHER" id="PTHR47738:SF2">
    <property type="entry name" value="PTS SYSTEM FRUCTOSE-LIKE EIIA COMPONENT"/>
    <property type="match status" value="1"/>
</dbReference>
<dbReference type="NCBIfam" id="TIGR00848">
    <property type="entry name" value="fruA"/>
    <property type="match status" value="1"/>
</dbReference>
<keyword evidence="5" id="KW-0808">Transferase</keyword>
<keyword evidence="3" id="KW-0597">Phosphoprotein</keyword>
<dbReference type="AlphaFoldDB" id="A0A8D5ZN68"/>
<name>A0A8D5ZN68_9BACL</name>
<dbReference type="PROSITE" id="PS00372">
    <property type="entry name" value="PTS_EIIA_TYPE_2_HIS"/>
    <property type="match status" value="1"/>
</dbReference>
<gene>
    <name evidence="8" type="ORF">JIR001_08590</name>
</gene>
<evidence type="ECO:0000259" key="7">
    <source>
        <dbReference type="PROSITE" id="PS51094"/>
    </source>
</evidence>
<dbReference type="GO" id="GO:0016020">
    <property type="term" value="C:membrane"/>
    <property type="evidence" value="ECO:0007669"/>
    <property type="project" value="InterPro"/>
</dbReference>
<dbReference type="GO" id="GO:0008982">
    <property type="term" value="F:protein-N(PI)-phosphohistidine-sugar phosphotransferase activity"/>
    <property type="evidence" value="ECO:0007669"/>
    <property type="project" value="InterPro"/>
</dbReference>
<evidence type="ECO:0000256" key="2">
    <source>
        <dbReference type="ARBA" id="ARBA00022448"/>
    </source>
</evidence>
<dbReference type="Proteomes" id="UP000677436">
    <property type="component" value="Chromosome"/>
</dbReference>
<keyword evidence="2" id="KW-0813">Transport</keyword>
<organism evidence="8 9">
    <name type="scientific">Polycladomyces abyssicola</name>
    <dbReference type="NCBI Taxonomy" id="1125966"/>
    <lineage>
        <taxon>Bacteria</taxon>
        <taxon>Bacillati</taxon>
        <taxon>Bacillota</taxon>
        <taxon>Bacilli</taxon>
        <taxon>Bacillales</taxon>
        <taxon>Thermoactinomycetaceae</taxon>
        <taxon>Polycladomyces</taxon>
    </lineage>
</organism>
<dbReference type="PANTHER" id="PTHR47738">
    <property type="entry name" value="PTS SYSTEM FRUCTOSE-LIKE EIIA COMPONENT-RELATED"/>
    <property type="match status" value="1"/>
</dbReference>
<evidence type="ECO:0000256" key="1">
    <source>
        <dbReference type="ARBA" id="ARBA00004496"/>
    </source>
</evidence>
<protein>
    <recommendedName>
        <fullName evidence="7">PTS EIIA type-2 domain-containing protein</fullName>
    </recommendedName>
</protein>
<accession>A0A8D5ZN68</accession>
<dbReference type="InterPro" id="IPR004715">
    <property type="entry name" value="PTS_IIA_fruc"/>
</dbReference>
<dbReference type="KEGG" id="pabs:JIR001_08590"/>
<dbReference type="EMBL" id="AP024601">
    <property type="protein sequence ID" value="BCU81076.1"/>
    <property type="molecule type" value="Genomic_DNA"/>
</dbReference>
<proteinExistence type="predicted"/>
<feature type="domain" description="PTS EIIA type-2" evidence="7">
    <location>
        <begin position="5"/>
        <end position="149"/>
    </location>
</feature>
<dbReference type="InterPro" id="IPR016152">
    <property type="entry name" value="PTrfase/Anion_transptr"/>
</dbReference>
<keyword evidence="9" id="KW-1185">Reference proteome</keyword>
<dbReference type="SUPFAM" id="SSF55804">
    <property type="entry name" value="Phoshotransferase/anion transport protein"/>
    <property type="match status" value="1"/>
</dbReference>
<evidence type="ECO:0000256" key="6">
    <source>
        <dbReference type="ARBA" id="ARBA00022683"/>
    </source>
</evidence>